<sequence>MVPTLTSLDRVVAVLRGRQDVYVRWSGGPDRDRFDGRSIDDLTGADLPGLSANSLDVAPWWDGSVRLWVARRLHDYSHLAHEKGSRPWLLVGEMLGRGPDNEPLVRCREAVAWVDPAVIRQAGAEIDRQQGRWGPLRRR</sequence>
<keyword evidence="2" id="KW-1185">Reference proteome</keyword>
<name>A0A810L8X8_9ACTN</name>
<dbReference type="Pfam" id="PF19593">
    <property type="entry name" value="DUF6098"/>
    <property type="match status" value="1"/>
</dbReference>
<organism evidence="1 2">
    <name type="scientific">Actinocatenispora sera</name>
    <dbReference type="NCBI Taxonomy" id="390989"/>
    <lineage>
        <taxon>Bacteria</taxon>
        <taxon>Bacillati</taxon>
        <taxon>Actinomycetota</taxon>
        <taxon>Actinomycetes</taxon>
        <taxon>Micromonosporales</taxon>
        <taxon>Micromonosporaceae</taxon>
        <taxon>Actinocatenispora</taxon>
    </lineage>
</organism>
<dbReference type="KEGG" id="aser:Asera_58050"/>
<reference evidence="1" key="1">
    <citation type="submission" date="2020-08" db="EMBL/GenBank/DDBJ databases">
        <title>Whole genome shotgun sequence of Actinocatenispora sera NBRC 101916.</title>
        <authorList>
            <person name="Komaki H."/>
            <person name="Tamura T."/>
        </authorList>
    </citation>
    <scope>NUCLEOTIDE SEQUENCE</scope>
    <source>
        <strain evidence="1">NBRC 101916</strain>
    </source>
</reference>
<dbReference type="Proteomes" id="UP000680750">
    <property type="component" value="Chromosome"/>
</dbReference>
<evidence type="ECO:0000313" key="2">
    <source>
        <dbReference type="Proteomes" id="UP000680750"/>
    </source>
</evidence>
<dbReference type="EMBL" id="AP023354">
    <property type="protein sequence ID" value="BCJ31697.1"/>
    <property type="molecule type" value="Genomic_DNA"/>
</dbReference>
<evidence type="ECO:0000313" key="1">
    <source>
        <dbReference type="EMBL" id="BCJ31697.1"/>
    </source>
</evidence>
<dbReference type="OrthoDB" id="3531920at2"/>
<dbReference type="RefSeq" id="WP_030444022.1">
    <property type="nucleotide sequence ID" value="NZ_AP023354.1"/>
</dbReference>
<gene>
    <name evidence="1" type="ORF">Asera_58050</name>
</gene>
<accession>A0A810L8X8</accession>
<proteinExistence type="predicted"/>
<protein>
    <submittedName>
        <fullName evidence="1">Uncharacterized protein</fullName>
    </submittedName>
</protein>
<dbReference type="InterPro" id="IPR046080">
    <property type="entry name" value="DUF6098"/>
</dbReference>
<dbReference type="AlphaFoldDB" id="A0A810L8X8"/>